<name>A0A6H5I2C6_9HYME</name>
<protein>
    <submittedName>
        <fullName evidence="1">Uncharacterized protein</fullName>
    </submittedName>
</protein>
<sequence length="191" mass="20484">MRTVSLPPCPAHRSLPGPQKIWRRPSWPSSPAHVMPRCPRQILAAVVSRCTGGRLRSLISGALVCGLADSSRDRVAGMTKLPTAQATFSRVAFCAWQSRPASVGAGDRFATRSTATSGANLTRLPCRACDARRPSSLAPLSLCAVRSCNKPPDEPSSYRPLCMLDTAGKILEKIICDRLEAFTERPGGLSV</sequence>
<evidence type="ECO:0000313" key="2">
    <source>
        <dbReference type="Proteomes" id="UP000479190"/>
    </source>
</evidence>
<dbReference type="Proteomes" id="UP000479190">
    <property type="component" value="Unassembled WGS sequence"/>
</dbReference>
<keyword evidence="2" id="KW-1185">Reference proteome</keyword>
<dbReference type="OrthoDB" id="411871at2759"/>
<dbReference type="EMBL" id="CADCXV010000513">
    <property type="protein sequence ID" value="CAB0030686.1"/>
    <property type="molecule type" value="Genomic_DNA"/>
</dbReference>
<dbReference type="AlphaFoldDB" id="A0A6H5I2C6"/>
<proteinExistence type="predicted"/>
<organism evidence="1 2">
    <name type="scientific">Trichogramma brassicae</name>
    <dbReference type="NCBI Taxonomy" id="86971"/>
    <lineage>
        <taxon>Eukaryota</taxon>
        <taxon>Metazoa</taxon>
        <taxon>Ecdysozoa</taxon>
        <taxon>Arthropoda</taxon>
        <taxon>Hexapoda</taxon>
        <taxon>Insecta</taxon>
        <taxon>Pterygota</taxon>
        <taxon>Neoptera</taxon>
        <taxon>Endopterygota</taxon>
        <taxon>Hymenoptera</taxon>
        <taxon>Apocrita</taxon>
        <taxon>Proctotrupomorpha</taxon>
        <taxon>Chalcidoidea</taxon>
        <taxon>Trichogrammatidae</taxon>
        <taxon>Trichogramma</taxon>
    </lineage>
</organism>
<accession>A0A6H5I2C6</accession>
<reference evidence="1 2" key="1">
    <citation type="submission" date="2020-02" db="EMBL/GenBank/DDBJ databases">
        <authorList>
            <person name="Ferguson B K."/>
        </authorList>
    </citation>
    <scope>NUCLEOTIDE SEQUENCE [LARGE SCALE GENOMIC DNA]</scope>
</reference>
<evidence type="ECO:0000313" key="1">
    <source>
        <dbReference type="EMBL" id="CAB0030686.1"/>
    </source>
</evidence>
<gene>
    <name evidence="1" type="ORF">TBRA_LOCUS2682</name>
</gene>